<dbReference type="AlphaFoldDB" id="A0A2P6RH16"/>
<protein>
    <submittedName>
        <fullName evidence="2">Uncharacterized protein</fullName>
    </submittedName>
</protein>
<dbReference type="STRING" id="74649.A0A2P6RH16"/>
<evidence type="ECO:0000313" key="2">
    <source>
        <dbReference type="EMBL" id="PRQ45713.1"/>
    </source>
</evidence>
<dbReference type="EMBL" id="PDCK01000043">
    <property type="protein sequence ID" value="PRQ33571.1"/>
    <property type="molecule type" value="Genomic_DNA"/>
</dbReference>
<name>A0A2P6RH16_ROSCH</name>
<gene>
    <name evidence="2" type="ORF">RchiOBHm_Chr3g0494611</name>
    <name evidence="1" type="ORF">RchiOBHm_Chr5g0059101</name>
</gene>
<sequence length="79" mass="9179">MQHAPTKFGRYHCPDRENPAEILADLISVDYSSTESVYSSQKRKMLLLNHFHNIITSSVCNSDYIKGNLQEQHRVEQEE</sequence>
<organism evidence="2 3">
    <name type="scientific">Rosa chinensis</name>
    <name type="common">China rose</name>
    <dbReference type="NCBI Taxonomy" id="74649"/>
    <lineage>
        <taxon>Eukaryota</taxon>
        <taxon>Viridiplantae</taxon>
        <taxon>Streptophyta</taxon>
        <taxon>Embryophyta</taxon>
        <taxon>Tracheophyta</taxon>
        <taxon>Spermatophyta</taxon>
        <taxon>Magnoliopsida</taxon>
        <taxon>eudicotyledons</taxon>
        <taxon>Gunneridae</taxon>
        <taxon>Pentapetalae</taxon>
        <taxon>rosids</taxon>
        <taxon>fabids</taxon>
        <taxon>Rosales</taxon>
        <taxon>Rosaceae</taxon>
        <taxon>Rosoideae</taxon>
        <taxon>Rosoideae incertae sedis</taxon>
        <taxon>Rosa</taxon>
    </lineage>
</organism>
<dbReference type="Gramene" id="PRQ33571">
    <property type="protein sequence ID" value="PRQ33571"/>
    <property type="gene ID" value="RchiOBHm_Chr5g0059101"/>
</dbReference>
<dbReference type="Proteomes" id="UP000238479">
    <property type="component" value="Chromosome 5"/>
</dbReference>
<evidence type="ECO:0000313" key="1">
    <source>
        <dbReference type="EMBL" id="PRQ33571.1"/>
    </source>
</evidence>
<accession>A0A2P6RH16</accession>
<dbReference type="Proteomes" id="UP000238479">
    <property type="component" value="Chromosome 3"/>
</dbReference>
<reference evidence="2 3" key="1">
    <citation type="journal article" date="2018" name="Nat. Genet.">
        <title>The Rosa genome provides new insights in the design of modern roses.</title>
        <authorList>
            <person name="Bendahmane M."/>
        </authorList>
    </citation>
    <scope>NUCLEOTIDE SEQUENCE [LARGE SCALE GENOMIC DNA]</scope>
    <source>
        <strain evidence="3">cv. Old Blush</strain>
    </source>
</reference>
<keyword evidence="3" id="KW-1185">Reference proteome</keyword>
<evidence type="ECO:0000313" key="3">
    <source>
        <dbReference type="Proteomes" id="UP000238479"/>
    </source>
</evidence>
<dbReference type="Gramene" id="PRQ45713">
    <property type="protein sequence ID" value="PRQ45713"/>
    <property type="gene ID" value="RchiOBHm_Chr3g0494611"/>
</dbReference>
<proteinExistence type="predicted"/>
<dbReference type="EMBL" id="PDCK01000041">
    <property type="protein sequence ID" value="PRQ45713.1"/>
    <property type="molecule type" value="Genomic_DNA"/>
</dbReference>
<comment type="caution">
    <text evidence="2">The sequence shown here is derived from an EMBL/GenBank/DDBJ whole genome shotgun (WGS) entry which is preliminary data.</text>
</comment>